<gene>
    <name evidence="3" type="ORF">GCM10010151_50200</name>
</gene>
<evidence type="ECO:0000259" key="2">
    <source>
        <dbReference type="Pfam" id="PF03793"/>
    </source>
</evidence>
<comment type="caution">
    <text evidence="3">The sequence shown here is derived from an EMBL/GenBank/DDBJ whole genome shotgun (WGS) entry which is preliminary data.</text>
</comment>
<feature type="domain" description="PASTA" evidence="2">
    <location>
        <begin position="271"/>
        <end position="297"/>
    </location>
</feature>
<dbReference type="InterPro" id="IPR005543">
    <property type="entry name" value="PASTA_dom"/>
</dbReference>
<organism evidence="3 4">
    <name type="scientific">Actinoallomurus spadix</name>
    <dbReference type="NCBI Taxonomy" id="79912"/>
    <lineage>
        <taxon>Bacteria</taxon>
        <taxon>Bacillati</taxon>
        <taxon>Actinomycetota</taxon>
        <taxon>Actinomycetes</taxon>
        <taxon>Streptosporangiales</taxon>
        <taxon>Thermomonosporaceae</taxon>
        <taxon>Actinoallomurus</taxon>
    </lineage>
</organism>
<dbReference type="Gene3D" id="3.30.10.20">
    <property type="match status" value="1"/>
</dbReference>
<sequence length="370" mass="38004">MTSSSSRRRPDPRAVPLAFLARVILALAVLAGLGSAVLTFGGAGHADAAPVGHCPPGGVTAPSGGGAAITVPNCPNTSPGRNPDPGIDPVPPPACVGGQVISGICIPGAQFSAAQKCLLTGNGPGAEEDLRQLFLKHLLDQAIAKSGGTVLDQRLNGHHDLKPQDIADLIKNGSLSPGEMAAAYAQAVQDLAEHAHGQSSTGNTCADTGGSQSSGDRPEETGPTKGSDSANSAKTEGGQSSGDGTEETGPNKGFDSAHDGSATTGEPAAAQVPDLTGKSLEEAERELAEHGFTFKREAPSGYRLYVAADGSEIWIRPDGEVIRTGPKIDPGPNKRNYRYRYDQNGNLLPRNDANGNPLNNHNTGERVIRP</sequence>
<keyword evidence="4" id="KW-1185">Reference proteome</keyword>
<evidence type="ECO:0000313" key="3">
    <source>
        <dbReference type="EMBL" id="GAA0354611.1"/>
    </source>
</evidence>
<feature type="compositionally biased region" description="Polar residues" evidence="1">
    <location>
        <begin position="353"/>
        <end position="362"/>
    </location>
</feature>
<feature type="region of interest" description="Disordered" evidence="1">
    <location>
        <begin position="193"/>
        <end position="273"/>
    </location>
</feature>
<dbReference type="Pfam" id="PF03793">
    <property type="entry name" value="PASTA"/>
    <property type="match status" value="1"/>
</dbReference>
<dbReference type="Proteomes" id="UP001501822">
    <property type="component" value="Unassembled WGS sequence"/>
</dbReference>
<accession>A0ABN0X4K7</accession>
<proteinExistence type="predicted"/>
<dbReference type="RefSeq" id="WP_252811290.1">
    <property type="nucleotide sequence ID" value="NZ_BAAABM010000046.1"/>
</dbReference>
<feature type="compositionally biased region" description="Polar residues" evidence="1">
    <location>
        <begin position="224"/>
        <end position="238"/>
    </location>
</feature>
<evidence type="ECO:0000256" key="1">
    <source>
        <dbReference type="SAM" id="MobiDB-lite"/>
    </source>
</evidence>
<feature type="compositionally biased region" description="Polar residues" evidence="1">
    <location>
        <begin position="197"/>
        <end position="215"/>
    </location>
</feature>
<feature type="region of interest" description="Disordered" evidence="1">
    <location>
        <begin position="343"/>
        <end position="370"/>
    </location>
</feature>
<evidence type="ECO:0000313" key="4">
    <source>
        <dbReference type="Proteomes" id="UP001501822"/>
    </source>
</evidence>
<reference evidence="3 4" key="1">
    <citation type="journal article" date="2019" name="Int. J. Syst. Evol. Microbiol.">
        <title>The Global Catalogue of Microorganisms (GCM) 10K type strain sequencing project: providing services to taxonomists for standard genome sequencing and annotation.</title>
        <authorList>
            <consortium name="The Broad Institute Genomics Platform"/>
            <consortium name="The Broad Institute Genome Sequencing Center for Infectious Disease"/>
            <person name="Wu L."/>
            <person name="Ma J."/>
        </authorList>
    </citation>
    <scope>NUCLEOTIDE SEQUENCE [LARGE SCALE GENOMIC DNA]</scope>
    <source>
        <strain evidence="3 4">JCM 3146</strain>
    </source>
</reference>
<name>A0ABN0X4K7_9ACTN</name>
<dbReference type="EMBL" id="BAAABM010000046">
    <property type="protein sequence ID" value="GAA0354611.1"/>
    <property type="molecule type" value="Genomic_DNA"/>
</dbReference>
<protein>
    <recommendedName>
        <fullName evidence="2">PASTA domain-containing protein</fullName>
    </recommendedName>
</protein>